<evidence type="ECO:0000256" key="1">
    <source>
        <dbReference type="ARBA" id="ARBA00004123"/>
    </source>
</evidence>
<feature type="compositionally biased region" description="Polar residues" evidence="7">
    <location>
        <begin position="102"/>
        <end position="120"/>
    </location>
</feature>
<dbReference type="Proteomes" id="UP000516437">
    <property type="component" value="Chromosome 2"/>
</dbReference>
<feature type="region of interest" description="Disordered" evidence="7">
    <location>
        <begin position="378"/>
        <end position="464"/>
    </location>
</feature>
<keyword evidence="5" id="KW-0804">Transcription</keyword>
<dbReference type="Pfam" id="PF14379">
    <property type="entry name" value="Myb_CC_LHEQLE"/>
    <property type="match status" value="1"/>
</dbReference>
<dbReference type="GO" id="GO:0003700">
    <property type="term" value="F:DNA-binding transcription factor activity"/>
    <property type="evidence" value="ECO:0007669"/>
    <property type="project" value="InterPro"/>
</dbReference>
<comment type="similarity">
    <text evidence="2">Belongs to the MYB-CC family.</text>
</comment>
<dbReference type="InterPro" id="IPR009057">
    <property type="entry name" value="Homeodomain-like_sf"/>
</dbReference>
<keyword evidence="3" id="KW-0805">Transcription regulation</keyword>
<gene>
    <name evidence="9" type="ORF">CJ030_MR2G000933</name>
</gene>
<name>A0A6A1WGE5_9ROSI</name>
<dbReference type="OrthoDB" id="551907at2759"/>
<dbReference type="Gene3D" id="1.10.10.60">
    <property type="entry name" value="Homeodomain-like"/>
    <property type="match status" value="1"/>
</dbReference>
<evidence type="ECO:0000259" key="8">
    <source>
        <dbReference type="PROSITE" id="PS51294"/>
    </source>
</evidence>
<dbReference type="InterPro" id="IPR046955">
    <property type="entry name" value="PHR1-like"/>
</dbReference>
<dbReference type="InterPro" id="IPR006447">
    <property type="entry name" value="Myb_dom_plants"/>
</dbReference>
<dbReference type="PANTHER" id="PTHR31499:SF80">
    <property type="entry name" value="HTH MYB-TYPE DOMAIN-CONTAINING PROTEIN"/>
    <property type="match status" value="1"/>
</dbReference>
<feature type="compositionally biased region" description="Basic and acidic residues" evidence="7">
    <location>
        <begin position="429"/>
        <end position="440"/>
    </location>
</feature>
<dbReference type="FunFam" id="1.10.10.60:FF:000002">
    <property type="entry name" value="Myb family transcription factor"/>
    <property type="match status" value="1"/>
</dbReference>
<evidence type="ECO:0000256" key="4">
    <source>
        <dbReference type="ARBA" id="ARBA00023054"/>
    </source>
</evidence>
<feature type="domain" description="HTH myb-type" evidence="8">
    <location>
        <begin position="239"/>
        <end position="298"/>
    </location>
</feature>
<dbReference type="GO" id="GO:0005634">
    <property type="term" value="C:nucleus"/>
    <property type="evidence" value="ECO:0007669"/>
    <property type="project" value="UniProtKB-SubCell"/>
</dbReference>
<dbReference type="PANTHER" id="PTHR31499">
    <property type="entry name" value="MYB FAMILY TRANSCRIPTION FACTOR PHL11"/>
    <property type="match status" value="1"/>
</dbReference>
<dbReference type="EMBL" id="RXIC02000020">
    <property type="protein sequence ID" value="KAB1224301.1"/>
    <property type="molecule type" value="Genomic_DNA"/>
</dbReference>
<evidence type="ECO:0000313" key="9">
    <source>
        <dbReference type="EMBL" id="KAB1224301.1"/>
    </source>
</evidence>
<dbReference type="InterPro" id="IPR017930">
    <property type="entry name" value="Myb_dom"/>
</dbReference>
<dbReference type="InterPro" id="IPR025756">
    <property type="entry name" value="Myb_CC_LHEQLE"/>
</dbReference>
<reference evidence="9 10" key="1">
    <citation type="journal article" date="2019" name="Plant Biotechnol. J.">
        <title>The red bayberry genome and genetic basis of sex determination.</title>
        <authorList>
            <person name="Jia H.M."/>
            <person name="Jia H.J."/>
            <person name="Cai Q.L."/>
            <person name="Wang Y."/>
            <person name="Zhao H.B."/>
            <person name="Yang W.F."/>
            <person name="Wang G.Y."/>
            <person name="Li Y.H."/>
            <person name="Zhan D.L."/>
            <person name="Shen Y.T."/>
            <person name="Niu Q.F."/>
            <person name="Chang L."/>
            <person name="Qiu J."/>
            <person name="Zhao L."/>
            <person name="Xie H.B."/>
            <person name="Fu W.Y."/>
            <person name="Jin J."/>
            <person name="Li X.W."/>
            <person name="Jiao Y."/>
            <person name="Zhou C.C."/>
            <person name="Tu T."/>
            <person name="Chai C.Y."/>
            <person name="Gao J.L."/>
            <person name="Fan L.J."/>
            <person name="van de Weg E."/>
            <person name="Wang J.Y."/>
            <person name="Gao Z.S."/>
        </authorList>
    </citation>
    <scope>NUCLEOTIDE SEQUENCE [LARGE SCALE GENOMIC DNA]</scope>
    <source>
        <tissue evidence="9">Leaves</tissue>
    </source>
</reference>
<dbReference type="InterPro" id="IPR001005">
    <property type="entry name" value="SANT/Myb"/>
</dbReference>
<organism evidence="9 10">
    <name type="scientific">Morella rubra</name>
    <name type="common">Chinese bayberry</name>
    <dbReference type="NCBI Taxonomy" id="262757"/>
    <lineage>
        <taxon>Eukaryota</taxon>
        <taxon>Viridiplantae</taxon>
        <taxon>Streptophyta</taxon>
        <taxon>Embryophyta</taxon>
        <taxon>Tracheophyta</taxon>
        <taxon>Spermatophyta</taxon>
        <taxon>Magnoliopsida</taxon>
        <taxon>eudicotyledons</taxon>
        <taxon>Gunneridae</taxon>
        <taxon>Pentapetalae</taxon>
        <taxon>rosids</taxon>
        <taxon>fabids</taxon>
        <taxon>Fagales</taxon>
        <taxon>Myricaceae</taxon>
        <taxon>Morella</taxon>
    </lineage>
</organism>
<sequence>MNMYPALPVQRSGAKHLSNLGASGAMSSSLPVLPPLVEDNYSSFPGSFQLSSERELMRNPISVQGSLVASNSNIDGQLFTSPGFVNDIHFSSVSPRGRHSRNSPFISQSSAEGASFPSTHSSRLDVQSTALISQHDGTQDISWCTNRLQDFLNFPENVPVENIQVESSTTAVIPSEDHAGRNDWQWVDGLISEMDPDWNELPDVSVADPKLEQSQIHQPQSIASGELLSVTSTLTTQPPTKSRMRWTPELHESFVRAVNELGGSERATPKGVRNIMKHEGLTIYHVKSHLQKYRTARYKPESSEGTSEKKVTPIEDVKSVDLKTSMGITEALRLQMELQKRLHEQLENQRKLQLQIEQQGQKLQMMLERNIEDNRIRASTSAADDHSAPPSRVNQPSLIDRKSETSNIDQVKAEVGISNVNTVPEDGSWDLKRKEREHETQSSQKQEPGDVENNAPPTKRVRAD</sequence>
<dbReference type="Pfam" id="PF00249">
    <property type="entry name" value="Myb_DNA-binding"/>
    <property type="match status" value="1"/>
</dbReference>
<evidence type="ECO:0000256" key="2">
    <source>
        <dbReference type="ARBA" id="ARBA00006783"/>
    </source>
</evidence>
<evidence type="ECO:0000313" key="10">
    <source>
        <dbReference type="Proteomes" id="UP000516437"/>
    </source>
</evidence>
<evidence type="ECO:0000256" key="5">
    <source>
        <dbReference type="ARBA" id="ARBA00023163"/>
    </source>
</evidence>
<comment type="caution">
    <text evidence="9">The sequence shown here is derived from an EMBL/GenBank/DDBJ whole genome shotgun (WGS) entry which is preliminary data.</text>
</comment>
<accession>A0A6A1WGE5</accession>
<dbReference type="GO" id="GO:0003677">
    <property type="term" value="F:DNA binding"/>
    <property type="evidence" value="ECO:0007669"/>
    <property type="project" value="InterPro"/>
</dbReference>
<keyword evidence="6" id="KW-0539">Nucleus</keyword>
<evidence type="ECO:0000256" key="3">
    <source>
        <dbReference type="ARBA" id="ARBA00023015"/>
    </source>
</evidence>
<dbReference type="NCBIfam" id="TIGR01557">
    <property type="entry name" value="myb_SHAQKYF"/>
    <property type="match status" value="1"/>
</dbReference>
<feature type="region of interest" description="Disordered" evidence="7">
    <location>
        <begin position="93"/>
        <end position="120"/>
    </location>
</feature>
<evidence type="ECO:0000256" key="7">
    <source>
        <dbReference type="SAM" id="MobiDB-lite"/>
    </source>
</evidence>
<keyword evidence="10" id="KW-1185">Reference proteome</keyword>
<evidence type="ECO:0000256" key="6">
    <source>
        <dbReference type="ARBA" id="ARBA00023242"/>
    </source>
</evidence>
<keyword evidence="4" id="KW-0175">Coiled coil</keyword>
<dbReference type="AlphaFoldDB" id="A0A6A1WGE5"/>
<proteinExistence type="inferred from homology"/>
<comment type="subcellular location">
    <subcellularLocation>
        <location evidence="1">Nucleus</location>
    </subcellularLocation>
</comment>
<protein>
    <submittedName>
        <fullName evidence="9">Protein PHR1-LIKE 1</fullName>
    </submittedName>
</protein>
<dbReference type="PROSITE" id="PS51294">
    <property type="entry name" value="HTH_MYB"/>
    <property type="match status" value="1"/>
</dbReference>
<dbReference type="SUPFAM" id="SSF46689">
    <property type="entry name" value="Homeodomain-like"/>
    <property type="match status" value="1"/>
</dbReference>